<feature type="compositionally biased region" description="Basic and acidic residues" evidence="1">
    <location>
        <begin position="11"/>
        <end position="27"/>
    </location>
</feature>
<accession>A0A166IEB3</accession>
<dbReference type="Proteomes" id="UP000076532">
    <property type="component" value="Unassembled WGS sequence"/>
</dbReference>
<proteinExistence type="predicted"/>
<evidence type="ECO:0000313" key="3">
    <source>
        <dbReference type="Proteomes" id="UP000076532"/>
    </source>
</evidence>
<gene>
    <name evidence="2" type="ORF">FIBSPDRAFT_892493</name>
</gene>
<reference evidence="2 3" key="1">
    <citation type="journal article" date="2016" name="Mol. Biol. Evol.">
        <title>Comparative Genomics of Early-Diverging Mushroom-Forming Fungi Provides Insights into the Origins of Lignocellulose Decay Capabilities.</title>
        <authorList>
            <person name="Nagy L.G."/>
            <person name="Riley R."/>
            <person name="Tritt A."/>
            <person name="Adam C."/>
            <person name="Daum C."/>
            <person name="Floudas D."/>
            <person name="Sun H."/>
            <person name="Yadav J.S."/>
            <person name="Pangilinan J."/>
            <person name="Larsson K.H."/>
            <person name="Matsuura K."/>
            <person name="Barry K."/>
            <person name="Labutti K."/>
            <person name="Kuo R."/>
            <person name="Ohm R.A."/>
            <person name="Bhattacharya S.S."/>
            <person name="Shirouzu T."/>
            <person name="Yoshinaga Y."/>
            <person name="Martin F.M."/>
            <person name="Grigoriev I.V."/>
            <person name="Hibbett D.S."/>
        </authorList>
    </citation>
    <scope>NUCLEOTIDE SEQUENCE [LARGE SCALE GENOMIC DNA]</scope>
    <source>
        <strain evidence="2 3">CBS 109695</strain>
    </source>
</reference>
<feature type="region of interest" description="Disordered" evidence="1">
    <location>
        <begin position="1"/>
        <end position="37"/>
    </location>
</feature>
<evidence type="ECO:0000256" key="1">
    <source>
        <dbReference type="SAM" id="MobiDB-lite"/>
    </source>
</evidence>
<name>A0A166IEB3_9AGAM</name>
<sequence>MPGKPHPQNQEPHRRFSTDGHTAHPESYDNTLPQLLSTPSDARLQDCRPRIWCSNLKELSDTLPALKHLTNGISWQRSDIPYLVLDGLPWRKPQWYNGTEFVISMSYDFPSNVENVPFQSNHSGMPKYYHHTTGSLGGPWTEHAHPWRKSIPDLDFDFIESEAFYQDLTGMGLSSFSTNRDRSSPGAVKGEAIQLTSIPSKRIAPHQSINNPTSSRDLKFLGGFEDAHKSGKPIAIIASPECLFDPIQLPSEYAYSFLGLFFLVDIHANLKDVVYPSDATQSGHRRIKHDLHFCWTPGGEDLLPNGNMLTAPWWVPLMSKGSEAFKGGAPATVKATAVMIYSQWTSLENWGRYHWVLALPTGGTAPLAVGSMNRYISDIASALLISGPQIGYAEPLKTAREHPQSLPLLGPGDRVPKCYVSDPPFLNWDDGMRTYCYTLGNDASMKHVFSYNTPSLQVGADTLFLEIQSKVQLSVGPTNFFSCPAIGGRLESAAAVPWEQAPQCLSQARELMVLQARAYCESEDCSLDKLDTLAWIKSGVGKGPAFHARDGFIIIMCLGADAVLTLDVGSDITKCDTEPTPDGKEIVLNNASIHAPLVHLPPSQGTVAGTAHIKAVREPLVVTLIHGDVLLVANCDLQARTLLLIYLNHSLK</sequence>
<dbReference type="EMBL" id="KV417561">
    <property type="protein sequence ID" value="KZP19722.1"/>
    <property type="molecule type" value="Genomic_DNA"/>
</dbReference>
<evidence type="ECO:0000313" key="2">
    <source>
        <dbReference type="EMBL" id="KZP19722.1"/>
    </source>
</evidence>
<organism evidence="2 3">
    <name type="scientific">Athelia psychrophila</name>
    <dbReference type="NCBI Taxonomy" id="1759441"/>
    <lineage>
        <taxon>Eukaryota</taxon>
        <taxon>Fungi</taxon>
        <taxon>Dikarya</taxon>
        <taxon>Basidiomycota</taxon>
        <taxon>Agaricomycotina</taxon>
        <taxon>Agaricomycetes</taxon>
        <taxon>Agaricomycetidae</taxon>
        <taxon>Atheliales</taxon>
        <taxon>Atheliaceae</taxon>
        <taxon>Athelia</taxon>
    </lineage>
</organism>
<protein>
    <submittedName>
        <fullName evidence="2">Uncharacterized protein</fullName>
    </submittedName>
</protein>
<feature type="compositionally biased region" description="Polar residues" evidence="1">
    <location>
        <begin position="28"/>
        <end position="37"/>
    </location>
</feature>
<dbReference type="OrthoDB" id="2678679at2759"/>
<keyword evidence="3" id="KW-1185">Reference proteome</keyword>
<dbReference type="AlphaFoldDB" id="A0A166IEB3"/>